<protein>
    <recommendedName>
        <fullName evidence="1">PepSY domain-containing protein</fullName>
    </recommendedName>
</protein>
<reference evidence="2" key="1">
    <citation type="submission" date="2019-08" db="EMBL/GenBank/DDBJ databases">
        <authorList>
            <person name="Kucharzyk K."/>
            <person name="Murdoch R.W."/>
            <person name="Higgins S."/>
            <person name="Loffler F."/>
        </authorList>
    </citation>
    <scope>NUCLEOTIDE SEQUENCE</scope>
</reference>
<name>A0A645C7E6_9ZZZZ</name>
<sequence length="147" mass="16416">MVHACFGINEATRLADTSMHPKPTPTTLRHRMLAAFGVGALALSLWSFIGAPTGLAHADEKDHELARRALQEGKVLPLRTVLEQVEREYKGQVLEVELERDGGSFIYEIKLLLPDGRLMKLEVDGATGKVVRTKYKNKNDDKEKGRH</sequence>
<gene>
    <name evidence="2" type="ORF">SDC9_118216</name>
</gene>
<dbReference type="AlphaFoldDB" id="A0A645C7E6"/>
<feature type="domain" description="PepSY" evidence="1">
    <location>
        <begin position="80"/>
        <end position="133"/>
    </location>
</feature>
<evidence type="ECO:0000259" key="1">
    <source>
        <dbReference type="Pfam" id="PF03413"/>
    </source>
</evidence>
<evidence type="ECO:0000313" key="2">
    <source>
        <dbReference type="EMBL" id="MPM71253.1"/>
    </source>
</evidence>
<organism evidence="2">
    <name type="scientific">bioreactor metagenome</name>
    <dbReference type="NCBI Taxonomy" id="1076179"/>
    <lineage>
        <taxon>unclassified sequences</taxon>
        <taxon>metagenomes</taxon>
        <taxon>ecological metagenomes</taxon>
    </lineage>
</organism>
<comment type="caution">
    <text evidence="2">The sequence shown here is derived from an EMBL/GenBank/DDBJ whole genome shotgun (WGS) entry which is preliminary data.</text>
</comment>
<dbReference type="Pfam" id="PF03413">
    <property type="entry name" value="PepSY"/>
    <property type="match status" value="1"/>
</dbReference>
<dbReference type="Gene3D" id="3.10.450.40">
    <property type="match status" value="1"/>
</dbReference>
<dbReference type="EMBL" id="VSSQ01023986">
    <property type="protein sequence ID" value="MPM71253.1"/>
    <property type="molecule type" value="Genomic_DNA"/>
</dbReference>
<proteinExistence type="predicted"/>
<accession>A0A645C7E6</accession>
<dbReference type="InterPro" id="IPR025711">
    <property type="entry name" value="PepSY"/>
</dbReference>